<organism evidence="2 3">
    <name type="scientific">Teratosphaeria destructans</name>
    <dbReference type="NCBI Taxonomy" id="418781"/>
    <lineage>
        <taxon>Eukaryota</taxon>
        <taxon>Fungi</taxon>
        <taxon>Dikarya</taxon>
        <taxon>Ascomycota</taxon>
        <taxon>Pezizomycotina</taxon>
        <taxon>Dothideomycetes</taxon>
        <taxon>Dothideomycetidae</taxon>
        <taxon>Mycosphaerellales</taxon>
        <taxon>Teratosphaeriaceae</taxon>
        <taxon>Teratosphaeria</taxon>
    </lineage>
</organism>
<protein>
    <submittedName>
        <fullName evidence="2">Uncharacterized protein</fullName>
    </submittedName>
</protein>
<name>A0A9W7SY27_9PEZI</name>
<comment type="caution">
    <text evidence="2">The sequence shown here is derived from an EMBL/GenBank/DDBJ whole genome shotgun (WGS) entry which is preliminary data.</text>
</comment>
<sequence length="90" mass="9697">MQGTRGVSPENVTLRALSQQGNIAWTAYRAAEVQGAHRIKKIARMKKGHDTKRSLTAMIPTPKPSVRSAKAAMGRSLDLKLAGRTAVLMG</sequence>
<keyword evidence="3" id="KW-1185">Reference proteome</keyword>
<feature type="region of interest" description="Disordered" evidence="1">
    <location>
        <begin position="44"/>
        <end position="69"/>
    </location>
</feature>
<accession>A0A9W7SY27</accession>
<dbReference type="Proteomes" id="UP001138500">
    <property type="component" value="Unassembled WGS sequence"/>
</dbReference>
<gene>
    <name evidence="2" type="ORF">Tdes44962_MAKER01697</name>
</gene>
<reference evidence="2 3" key="1">
    <citation type="journal article" date="2018" name="IMA Fungus">
        <title>IMA Genome-F 10: Nine draft genome sequences of Claviceps purpurea s.lat., including C. arundinis, C. humidiphila, and C. cf. spartinae, pseudomolecules for the pitch canker pathogen Fusarium circinatum, draft genome of Davidsoniella eucalypti, Grosmannia galeiformis, Quambalaria eucalypti, and Teratosphaeria destructans.</title>
        <authorList>
            <person name="Wingfield B.D."/>
            <person name="Liu M."/>
            <person name="Nguyen H.D."/>
            <person name="Lane F.A."/>
            <person name="Morgan S.W."/>
            <person name="De Vos L."/>
            <person name="Wilken P.M."/>
            <person name="Duong T.A."/>
            <person name="Aylward J."/>
            <person name="Coetzee M.P."/>
            <person name="Dadej K."/>
            <person name="De Beer Z.W."/>
            <person name="Findlay W."/>
            <person name="Havenga M."/>
            <person name="Kolarik M."/>
            <person name="Menzies J.G."/>
            <person name="Naidoo K."/>
            <person name="Pochopski O."/>
            <person name="Shoukouhi P."/>
            <person name="Santana Q.C."/>
            <person name="Seifert K.A."/>
            <person name="Soal N."/>
            <person name="Steenkamp E.T."/>
            <person name="Tatham C.T."/>
            <person name="van der Nest M.A."/>
            <person name="Wingfield M.J."/>
        </authorList>
    </citation>
    <scope>NUCLEOTIDE SEQUENCE [LARGE SCALE GENOMIC DNA]</scope>
    <source>
        <strain evidence="2">CMW44962</strain>
    </source>
</reference>
<evidence type="ECO:0000256" key="1">
    <source>
        <dbReference type="SAM" id="MobiDB-lite"/>
    </source>
</evidence>
<reference evidence="2 3" key="2">
    <citation type="journal article" date="2021" name="Curr. Genet.">
        <title>Genetic response to nitrogen starvation in the aggressive Eucalyptus foliar pathogen Teratosphaeria destructans.</title>
        <authorList>
            <person name="Havenga M."/>
            <person name="Wingfield B.D."/>
            <person name="Wingfield M.J."/>
            <person name="Dreyer L.L."/>
            <person name="Roets F."/>
            <person name="Aylward J."/>
        </authorList>
    </citation>
    <scope>NUCLEOTIDE SEQUENCE [LARGE SCALE GENOMIC DNA]</scope>
    <source>
        <strain evidence="2">CMW44962</strain>
    </source>
</reference>
<dbReference type="AlphaFoldDB" id="A0A9W7SY27"/>
<evidence type="ECO:0000313" key="2">
    <source>
        <dbReference type="EMBL" id="KAH9840497.1"/>
    </source>
</evidence>
<dbReference type="EMBL" id="RIBY02000557">
    <property type="protein sequence ID" value="KAH9840497.1"/>
    <property type="molecule type" value="Genomic_DNA"/>
</dbReference>
<evidence type="ECO:0000313" key="3">
    <source>
        <dbReference type="Proteomes" id="UP001138500"/>
    </source>
</evidence>
<proteinExistence type="predicted"/>